<dbReference type="GO" id="GO:0005829">
    <property type="term" value="C:cytosol"/>
    <property type="evidence" value="ECO:0007669"/>
    <property type="project" value="TreeGrafter"/>
</dbReference>
<gene>
    <name evidence="3" type="ORF">PIG85_03730</name>
</gene>
<proteinExistence type="predicted"/>
<sequence>MIGVLLCLEGELEVDLVRSISAGRDIAVQRRCADLTELLAAAEAGLGSVAIISGEVDGLTISTVERLEEAGMHTLVVSSAIEEFGPARVVPPDKTAILNRVAAVISKAASTSLATPSTESDKQESGEETPLGKIVVITSPIGSPGRTTLAAGIAGALAQRHSVLLIDADITAPSVAMTLGLDDFGAGIAAAARLADRGALDQMELDLIVEESAGFKVLTGLNRAHRWQEVPGGTISRILEVAATMFEWVVVDTAARTDPDESGTVFGPARDDVLEAILNNCDHQVLVGRADPIAIRRLLAAYGDEADRGRKPDTVAVTGTGVIPGMRERHVGDVVARFAHAKIVGIDFDAEGIAQALLEARPYEAVAISKLVDRITGERSYRSRKDMRK</sequence>
<dbReference type="AlphaFoldDB" id="A0AB38XR26"/>
<keyword evidence="1" id="KW-0547">Nucleotide-binding</keyword>
<dbReference type="GO" id="GO:0005524">
    <property type="term" value="F:ATP binding"/>
    <property type="evidence" value="ECO:0007669"/>
    <property type="project" value="UniProtKB-KW"/>
</dbReference>
<dbReference type="InterPro" id="IPR027417">
    <property type="entry name" value="P-loop_NTPase"/>
</dbReference>
<dbReference type="RefSeq" id="WP_004806051.1">
    <property type="nucleotide sequence ID" value="NZ_CP116394.1"/>
</dbReference>
<dbReference type="PANTHER" id="PTHR43384">
    <property type="entry name" value="SEPTUM SITE-DETERMINING PROTEIN MIND HOMOLOG, CHLOROPLASTIC-RELATED"/>
    <property type="match status" value="1"/>
</dbReference>
<evidence type="ECO:0000256" key="2">
    <source>
        <dbReference type="ARBA" id="ARBA00022840"/>
    </source>
</evidence>
<dbReference type="PANTHER" id="PTHR43384:SF6">
    <property type="entry name" value="SEPTUM SITE-DETERMINING PROTEIN MIND HOMOLOG, CHLOROPLASTIC"/>
    <property type="match status" value="1"/>
</dbReference>
<dbReference type="InterPro" id="IPR050625">
    <property type="entry name" value="ParA/MinD_ATPase"/>
</dbReference>
<dbReference type="EMBL" id="CP116394">
    <property type="protein sequence ID" value="WCE46766.1"/>
    <property type="molecule type" value="Genomic_DNA"/>
</dbReference>
<evidence type="ECO:0008006" key="5">
    <source>
        <dbReference type="Google" id="ProtNLM"/>
    </source>
</evidence>
<dbReference type="Proteomes" id="UP001211044">
    <property type="component" value="Chromosome"/>
</dbReference>
<evidence type="ECO:0000256" key="1">
    <source>
        <dbReference type="ARBA" id="ARBA00022741"/>
    </source>
</evidence>
<name>A0AB38XR26_9ACTO</name>
<dbReference type="KEGG" id="wne:PIG85_03730"/>
<evidence type="ECO:0000313" key="3">
    <source>
        <dbReference type="EMBL" id="WCE46766.1"/>
    </source>
</evidence>
<keyword evidence="2" id="KW-0067">ATP-binding</keyword>
<dbReference type="GO" id="GO:0016887">
    <property type="term" value="F:ATP hydrolysis activity"/>
    <property type="evidence" value="ECO:0007669"/>
    <property type="project" value="TreeGrafter"/>
</dbReference>
<organism evidence="3 4">
    <name type="scientific">Winkia neuii subsp. anitrata</name>
    <dbReference type="NCBI Taxonomy" id="29318"/>
    <lineage>
        <taxon>Bacteria</taxon>
        <taxon>Bacillati</taxon>
        <taxon>Actinomycetota</taxon>
        <taxon>Actinomycetes</taxon>
        <taxon>Actinomycetales</taxon>
        <taxon>Actinomycetaceae</taxon>
        <taxon>Winkia</taxon>
    </lineage>
</organism>
<reference evidence="3" key="1">
    <citation type="submission" date="2023-01" db="EMBL/GenBank/DDBJ databases">
        <title>Comparative Genomic Analysis of the Clinically-Derived Winkia Strain NY0527 Provides Evidence into the Taxonomic Reassignment of Winkia neuii and Characterizes Their Virulence Traits.</title>
        <authorList>
            <person name="Cai X."/>
            <person name="Peng Y."/>
            <person name="Li M."/>
            <person name="Qiu Y."/>
            <person name="Wang Y."/>
            <person name="Xu L."/>
            <person name="Hou Q."/>
        </authorList>
    </citation>
    <scope>NUCLEOTIDE SEQUENCE</scope>
    <source>
        <strain evidence="3">NY0527</strain>
    </source>
</reference>
<protein>
    <recommendedName>
        <fullName evidence="5">CobQ/CobB/MinD/ParA nucleotide binding domain-containing protein</fullName>
    </recommendedName>
</protein>
<dbReference type="SUPFAM" id="SSF52540">
    <property type="entry name" value="P-loop containing nucleoside triphosphate hydrolases"/>
    <property type="match status" value="1"/>
</dbReference>
<evidence type="ECO:0000313" key="4">
    <source>
        <dbReference type="Proteomes" id="UP001211044"/>
    </source>
</evidence>
<dbReference type="GO" id="GO:0051782">
    <property type="term" value="P:negative regulation of cell division"/>
    <property type="evidence" value="ECO:0007669"/>
    <property type="project" value="TreeGrafter"/>
</dbReference>
<dbReference type="Gene3D" id="3.40.50.300">
    <property type="entry name" value="P-loop containing nucleotide triphosphate hydrolases"/>
    <property type="match status" value="1"/>
</dbReference>
<accession>A0AB38XR26</accession>
<dbReference type="GO" id="GO:0009898">
    <property type="term" value="C:cytoplasmic side of plasma membrane"/>
    <property type="evidence" value="ECO:0007669"/>
    <property type="project" value="TreeGrafter"/>
</dbReference>